<evidence type="ECO:0008006" key="3">
    <source>
        <dbReference type="Google" id="ProtNLM"/>
    </source>
</evidence>
<gene>
    <name evidence="1" type="ORF">WNY59_00790</name>
</gene>
<evidence type="ECO:0000313" key="1">
    <source>
        <dbReference type="EMBL" id="MEM5500116.1"/>
    </source>
</evidence>
<name>A0ABU9T1W2_9HYPH</name>
<sequence>MSKHKGIFQRLRSILKHKLISFGHQERGAIAVEMAFILPIFASMAFLTYDAGTVYTQYKRGIRNYYSLGDILAYQTEDVTCSQLDKISEMVYKSYESGNWSRRQEAGRDDFTKDGAVDFRFALRLVKIKEDPADKKLKGRIEWSYWRHGHDMTDPNEPKPGDYIEVPEGLQIEGMEAVYVDGSLYIAPALNYLGIFDFNPSANETYKIVDVDRYFPLRFVSTLGLDYSFRDPMTRKCWSRELPYLGIL</sequence>
<evidence type="ECO:0000313" key="2">
    <source>
        <dbReference type="Proteomes" id="UP001477870"/>
    </source>
</evidence>
<dbReference type="Proteomes" id="UP001477870">
    <property type="component" value="Unassembled WGS sequence"/>
</dbReference>
<comment type="caution">
    <text evidence="1">The sequence shown here is derived from an EMBL/GenBank/DDBJ whole genome shotgun (WGS) entry which is preliminary data.</text>
</comment>
<accession>A0ABU9T1W2</accession>
<dbReference type="EMBL" id="JBBMQO010000001">
    <property type="protein sequence ID" value="MEM5500116.1"/>
    <property type="molecule type" value="Genomic_DNA"/>
</dbReference>
<proteinExistence type="predicted"/>
<keyword evidence="2" id="KW-1185">Reference proteome</keyword>
<reference evidence="1 2" key="1">
    <citation type="submission" date="2024-03" db="EMBL/GenBank/DDBJ databases">
        <title>Community enrichment and isolation of bacterial strains for fucoidan degradation.</title>
        <authorList>
            <person name="Sichert A."/>
        </authorList>
    </citation>
    <scope>NUCLEOTIDE SEQUENCE [LARGE SCALE GENOMIC DNA]</scope>
    <source>
        <strain evidence="1 2">AS62</strain>
    </source>
</reference>
<dbReference type="RefSeq" id="WP_342846084.1">
    <property type="nucleotide sequence ID" value="NZ_JBBMQO010000001.1"/>
</dbReference>
<protein>
    <recommendedName>
        <fullName evidence="3">Pilus assembly protein</fullName>
    </recommendedName>
</protein>
<organism evidence="1 2">
    <name type="scientific">Ahrensia kielensis</name>
    <dbReference type="NCBI Taxonomy" id="76980"/>
    <lineage>
        <taxon>Bacteria</taxon>
        <taxon>Pseudomonadati</taxon>
        <taxon>Pseudomonadota</taxon>
        <taxon>Alphaproteobacteria</taxon>
        <taxon>Hyphomicrobiales</taxon>
        <taxon>Ahrensiaceae</taxon>
        <taxon>Ahrensia</taxon>
    </lineage>
</organism>